<sequence>MAATDVKERRGSGAKRNSSSKGSSGMAQGGRDDGQGGQTVEFNLSDPDQLLRQLESVDLTEEESDKLLNEAYKVNKKLREMLQQQEAQAKAAQRSQSADSHVSYKPKHSVLPPITRTSPLAGATGKSASGTGHGKASTAHPKGRNKSAKSKTPTQRTERPAWDDRFSFS</sequence>
<feature type="compositionally biased region" description="Low complexity" evidence="1">
    <location>
        <begin position="85"/>
        <end position="100"/>
    </location>
</feature>
<organism evidence="2 3">
    <name type="scientific">Batillaria attramentaria</name>
    <dbReference type="NCBI Taxonomy" id="370345"/>
    <lineage>
        <taxon>Eukaryota</taxon>
        <taxon>Metazoa</taxon>
        <taxon>Spiralia</taxon>
        <taxon>Lophotrochozoa</taxon>
        <taxon>Mollusca</taxon>
        <taxon>Gastropoda</taxon>
        <taxon>Caenogastropoda</taxon>
        <taxon>Sorbeoconcha</taxon>
        <taxon>Cerithioidea</taxon>
        <taxon>Batillariidae</taxon>
        <taxon>Batillaria</taxon>
    </lineage>
</organism>
<gene>
    <name evidence="2" type="ORF">BaRGS_00012701</name>
</gene>
<feature type="compositionally biased region" description="Basic and acidic residues" evidence="1">
    <location>
        <begin position="156"/>
        <end position="169"/>
    </location>
</feature>
<reference evidence="2 3" key="1">
    <citation type="journal article" date="2023" name="Sci. Data">
        <title>Genome assembly of the Korean intertidal mud-creeper Batillaria attramentaria.</title>
        <authorList>
            <person name="Patra A.K."/>
            <person name="Ho P.T."/>
            <person name="Jun S."/>
            <person name="Lee S.J."/>
            <person name="Kim Y."/>
            <person name="Won Y.J."/>
        </authorList>
    </citation>
    <scope>NUCLEOTIDE SEQUENCE [LARGE SCALE GENOMIC DNA]</scope>
    <source>
        <strain evidence="2">Wonlab-2016</strain>
    </source>
</reference>
<dbReference type="Proteomes" id="UP001519460">
    <property type="component" value="Unassembled WGS sequence"/>
</dbReference>
<protein>
    <submittedName>
        <fullName evidence="2">Uncharacterized protein</fullName>
    </submittedName>
</protein>
<comment type="caution">
    <text evidence="2">The sequence shown here is derived from an EMBL/GenBank/DDBJ whole genome shotgun (WGS) entry which is preliminary data.</text>
</comment>
<evidence type="ECO:0000313" key="3">
    <source>
        <dbReference type="Proteomes" id="UP001519460"/>
    </source>
</evidence>
<feature type="compositionally biased region" description="Polar residues" evidence="1">
    <location>
        <begin position="15"/>
        <end position="26"/>
    </location>
</feature>
<feature type="compositionally biased region" description="Low complexity" evidence="1">
    <location>
        <begin position="121"/>
        <end position="139"/>
    </location>
</feature>
<keyword evidence="3" id="KW-1185">Reference proteome</keyword>
<feature type="compositionally biased region" description="Basic and acidic residues" evidence="1">
    <location>
        <begin position="1"/>
        <end position="11"/>
    </location>
</feature>
<dbReference type="AlphaFoldDB" id="A0ABD0L9X5"/>
<accession>A0ABD0L9X5</accession>
<dbReference type="EMBL" id="JACVVK020000070">
    <property type="protein sequence ID" value="KAK7496000.1"/>
    <property type="molecule type" value="Genomic_DNA"/>
</dbReference>
<proteinExistence type="predicted"/>
<evidence type="ECO:0000256" key="1">
    <source>
        <dbReference type="SAM" id="MobiDB-lite"/>
    </source>
</evidence>
<evidence type="ECO:0000313" key="2">
    <source>
        <dbReference type="EMBL" id="KAK7496000.1"/>
    </source>
</evidence>
<feature type="region of interest" description="Disordered" evidence="1">
    <location>
        <begin position="1"/>
        <end position="48"/>
    </location>
</feature>
<feature type="region of interest" description="Disordered" evidence="1">
    <location>
        <begin position="85"/>
        <end position="169"/>
    </location>
</feature>
<name>A0ABD0L9X5_9CAEN</name>